<evidence type="ECO:0000313" key="4">
    <source>
        <dbReference type="Proteomes" id="UP000586454"/>
    </source>
</evidence>
<dbReference type="RefSeq" id="WP_180501006.1">
    <property type="nucleotide sequence ID" value="NZ_CAIJCS010000037.1"/>
</dbReference>
<keyword evidence="1" id="KW-0732">Signal</keyword>
<protein>
    <submittedName>
        <fullName evidence="3">Copper amine oxidase domain protein</fullName>
    </submittedName>
</protein>
<evidence type="ECO:0000256" key="1">
    <source>
        <dbReference type="SAM" id="SignalP"/>
    </source>
</evidence>
<organism evidence="3 4">
    <name type="scientific">Aedoeadaptatus nemausensis</name>
    <dbReference type="NCBI Taxonomy" id="2582829"/>
    <lineage>
        <taxon>Bacteria</taxon>
        <taxon>Bacillati</taxon>
        <taxon>Bacillota</taxon>
        <taxon>Tissierellia</taxon>
        <taxon>Tissierellales</taxon>
        <taxon>Peptoniphilaceae</taxon>
        <taxon>Aedoeadaptatus</taxon>
    </lineage>
</organism>
<sequence>MKKIAALLLFLLLIPQGIFAETWPAEAVHVYMDGYSLNRKGFVKDSRTYIPVSLLEQLETLKVSVDENNKTIAITSGDETVNMTVGEKEYTKGDETMAIDVAPFEEEGTVYLPLRYVAEPFGKEVHWGSDARTVVVGSYLDDAPSNDDIRIATKAGYSFEIPEVDKNRYVIEDDGGEVRIYDKQNYRKTDHIGRIGTIAKVKDPSCAECSMILLKPLPGGYLIFTFAENSGISPDAAPELKEAYENSKLEIKNILKTVKTLERVSLK</sequence>
<reference evidence="3 4" key="1">
    <citation type="submission" date="2020-06" db="EMBL/GenBank/DDBJ databases">
        <authorList>
            <person name="Criscuolo A."/>
        </authorList>
    </citation>
    <scope>NUCLEOTIDE SEQUENCE [LARGE SCALE GENOMIC DNA]</scope>
    <source>
        <strain evidence="3">1804121828</strain>
    </source>
</reference>
<feature type="chain" id="PRO_5028195634" evidence="1">
    <location>
        <begin position="21"/>
        <end position="267"/>
    </location>
</feature>
<evidence type="ECO:0000313" key="3">
    <source>
        <dbReference type="EMBL" id="CAC9936499.1"/>
    </source>
</evidence>
<dbReference type="AlphaFoldDB" id="A0A6V6Y9K9"/>
<keyword evidence="4" id="KW-1185">Reference proteome</keyword>
<accession>A0A6V6Y9K9</accession>
<dbReference type="Gene3D" id="3.30.457.10">
    <property type="entry name" value="Copper amine oxidase-like, N-terminal domain"/>
    <property type="match status" value="1"/>
</dbReference>
<evidence type="ECO:0000259" key="2">
    <source>
        <dbReference type="Pfam" id="PF07833"/>
    </source>
</evidence>
<dbReference type="Proteomes" id="UP000586454">
    <property type="component" value="Unassembled WGS sequence"/>
</dbReference>
<dbReference type="SUPFAM" id="SSF55383">
    <property type="entry name" value="Copper amine oxidase, domain N"/>
    <property type="match status" value="1"/>
</dbReference>
<feature type="signal peptide" evidence="1">
    <location>
        <begin position="1"/>
        <end position="20"/>
    </location>
</feature>
<name>A0A6V6Y9K9_9FIRM</name>
<dbReference type="Pfam" id="PF07833">
    <property type="entry name" value="Cu_amine_oxidN1"/>
    <property type="match status" value="1"/>
</dbReference>
<proteinExistence type="predicted"/>
<dbReference type="EMBL" id="CAIJCS010000037">
    <property type="protein sequence ID" value="CAC9936499.1"/>
    <property type="molecule type" value="Genomic_DNA"/>
</dbReference>
<feature type="domain" description="Copper amine oxidase-like N-terminal" evidence="2">
    <location>
        <begin position="38"/>
        <end position="135"/>
    </location>
</feature>
<dbReference type="InterPro" id="IPR012854">
    <property type="entry name" value="Cu_amine_oxidase-like_N"/>
</dbReference>
<comment type="caution">
    <text evidence="3">The sequence shown here is derived from an EMBL/GenBank/DDBJ whole genome shotgun (WGS) entry which is preliminary data.</text>
</comment>
<dbReference type="InterPro" id="IPR036582">
    <property type="entry name" value="Mao_N_sf"/>
</dbReference>
<gene>
    <name evidence="3" type="ORF">PEPNEM18_01690</name>
</gene>